<sequence>MIKGINHFNLRSDEETMHILKDFYINIVGLALGERPAFESKGFWLSADGKDVLHLSTTKNNEVKDHHVNSTFDHLAFSANNMAFYKKMLTDNNIAYSYREVPEIGTKQLFFKDPVGNGIELIFI</sequence>
<dbReference type="GO" id="GO:0051213">
    <property type="term" value="F:dioxygenase activity"/>
    <property type="evidence" value="ECO:0007669"/>
    <property type="project" value="UniProtKB-KW"/>
</dbReference>
<evidence type="ECO:0000313" key="1">
    <source>
        <dbReference type="EMBL" id="EAV46737.1"/>
    </source>
</evidence>
<name>A0P5C7_9PROT</name>
<dbReference type="SUPFAM" id="SSF54593">
    <property type="entry name" value="Glyoxalase/Bleomycin resistance protein/Dihydroxybiphenyl dioxygenase"/>
    <property type="match status" value="1"/>
</dbReference>
<dbReference type="InterPro" id="IPR029068">
    <property type="entry name" value="Glyas_Bleomycin-R_OHBP_Dase"/>
</dbReference>
<keyword evidence="2" id="KW-1185">Reference proteome</keyword>
<proteinExistence type="predicted"/>
<organism evidence="1 2">
    <name type="scientific">Methylophilales bacterium HTCC2181</name>
    <dbReference type="NCBI Taxonomy" id="383631"/>
    <lineage>
        <taxon>Bacteria</taxon>
        <taxon>Pseudomonadati</taxon>
        <taxon>Pseudomonadota</taxon>
        <taxon>Betaproteobacteria</taxon>
        <taxon>Nitrosomonadales</taxon>
        <taxon>OM43 clade</taxon>
    </lineage>
</organism>
<dbReference type="PANTHER" id="PTHR46142:SF3">
    <property type="entry name" value="F18B13.24 PROTEIN"/>
    <property type="match status" value="1"/>
</dbReference>
<keyword evidence="1" id="KW-0223">Dioxygenase</keyword>
<evidence type="ECO:0000313" key="2">
    <source>
        <dbReference type="Proteomes" id="UP000054262"/>
    </source>
</evidence>
<dbReference type="PANTHER" id="PTHR46142">
    <property type="match status" value="1"/>
</dbReference>
<protein>
    <submittedName>
        <fullName evidence="1">Glyoxalase/bleomycin resistance protein/dioxygenase</fullName>
    </submittedName>
</protein>
<accession>A0P5C7</accession>
<comment type="caution">
    <text evidence="1">The sequence shown here is derived from an EMBL/GenBank/DDBJ whole genome shotgun (WGS) entry which is preliminary data.</text>
</comment>
<dbReference type="Proteomes" id="UP000054262">
    <property type="component" value="Unassembled WGS sequence"/>
</dbReference>
<dbReference type="AlphaFoldDB" id="A0P5C7"/>
<dbReference type="OrthoDB" id="8562712at2"/>
<gene>
    <name evidence="1" type="ORF">MB2181_01650</name>
</gene>
<keyword evidence="1" id="KW-0560">Oxidoreductase</keyword>
<dbReference type="Gene3D" id="3.10.180.10">
    <property type="entry name" value="2,3-Dihydroxybiphenyl 1,2-Dioxygenase, domain 1"/>
    <property type="match status" value="1"/>
</dbReference>
<reference evidence="1 2" key="1">
    <citation type="submission" date="2006-11" db="EMBL/GenBank/DDBJ databases">
        <authorList>
            <person name="Giovannoni S."/>
            <person name="Vergin K."/>
            <person name="Ferriera S."/>
            <person name="Johnson J."/>
            <person name="Kravitz S."/>
            <person name="Beeson K."/>
            <person name="Sutton G."/>
            <person name="Rogers Y.-H."/>
            <person name="Friedman R."/>
            <person name="Frazier M."/>
            <person name="Venter J.C."/>
        </authorList>
    </citation>
    <scope>NUCLEOTIDE SEQUENCE [LARGE SCALE GENOMIC DNA]</scope>
    <source>
        <strain evidence="1 2">HTCC2181</strain>
    </source>
</reference>
<dbReference type="EMBL" id="AAUX01000001">
    <property type="protein sequence ID" value="EAV46737.1"/>
    <property type="molecule type" value="Genomic_DNA"/>
</dbReference>